<dbReference type="InterPro" id="IPR027417">
    <property type="entry name" value="P-loop_NTPase"/>
</dbReference>
<feature type="repeat" description="ANK" evidence="3">
    <location>
        <begin position="1307"/>
        <end position="1339"/>
    </location>
</feature>
<feature type="domain" description="Nucleoside phosphorylase" evidence="4">
    <location>
        <begin position="51"/>
        <end position="328"/>
    </location>
</feature>
<feature type="repeat" description="ANK" evidence="3">
    <location>
        <begin position="1175"/>
        <end position="1207"/>
    </location>
</feature>
<dbReference type="InterPro" id="IPR036770">
    <property type="entry name" value="Ankyrin_rpt-contain_sf"/>
</dbReference>
<feature type="repeat" description="ANK" evidence="3">
    <location>
        <begin position="1142"/>
        <end position="1174"/>
    </location>
</feature>
<name>A0AAV9XE83_9PEZI</name>
<keyword evidence="1" id="KW-0677">Repeat</keyword>
<keyword evidence="7" id="KW-1185">Reference proteome</keyword>
<dbReference type="Pfam" id="PF24883">
    <property type="entry name" value="NPHP3_N"/>
    <property type="match status" value="1"/>
</dbReference>
<dbReference type="GO" id="GO:0009116">
    <property type="term" value="P:nucleoside metabolic process"/>
    <property type="evidence" value="ECO:0007669"/>
    <property type="project" value="InterPro"/>
</dbReference>
<dbReference type="GO" id="GO:0003824">
    <property type="term" value="F:catalytic activity"/>
    <property type="evidence" value="ECO:0007669"/>
    <property type="project" value="InterPro"/>
</dbReference>
<feature type="repeat" description="ANK" evidence="3">
    <location>
        <begin position="1040"/>
        <end position="1073"/>
    </location>
</feature>
<evidence type="ECO:0000313" key="7">
    <source>
        <dbReference type="Proteomes" id="UP001365542"/>
    </source>
</evidence>
<dbReference type="InterPro" id="IPR002110">
    <property type="entry name" value="Ankyrin_rpt"/>
</dbReference>
<keyword evidence="2 3" id="KW-0040">ANK repeat</keyword>
<accession>A0AAV9XE83</accession>
<proteinExistence type="predicted"/>
<organism evidence="6 7">
    <name type="scientific">Orbilia ellipsospora</name>
    <dbReference type="NCBI Taxonomy" id="2528407"/>
    <lineage>
        <taxon>Eukaryota</taxon>
        <taxon>Fungi</taxon>
        <taxon>Dikarya</taxon>
        <taxon>Ascomycota</taxon>
        <taxon>Pezizomycotina</taxon>
        <taxon>Orbiliomycetes</taxon>
        <taxon>Orbiliales</taxon>
        <taxon>Orbiliaceae</taxon>
        <taxon>Orbilia</taxon>
    </lineage>
</organism>
<dbReference type="InterPro" id="IPR056884">
    <property type="entry name" value="NPHP3-like_N"/>
</dbReference>
<dbReference type="Gene3D" id="3.40.50.1580">
    <property type="entry name" value="Nucleoside phosphorylase domain"/>
    <property type="match status" value="1"/>
</dbReference>
<evidence type="ECO:0008006" key="8">
    <source>
        <dbReference type="Google" id="ProtNLM"/>
    </source>
</evidence>
<feature type="repeat" description="ANK" evidence="3">
    <location>
        <begin position="1107"/>
        <end position="1131"/>
    </location>
</feature>
<dbReference type="Pfam" id="PF12796">
    <property type="entry name" value="Ank_2"/>
    <property type="match status" value="3"/>
</dbReference>
<dbReference type="PRINTS" id="PR01415">
    <property type="entry name" value="ANKYRIN"/>
</dbReference>
<dbReference type="PANTHER" id="PTHR24201">
    <property type="entry name" value="ANK_REP_REGION DOMAIN-CONTAINING PROTEIN"/>
    <property type="match status" value="1"/>
</dbReference>
<comment type="caution">
    <text evidence="6">The sequence shown here is derived from an EMBL/GenBank/DDBJ whole genome shotgun (WGS) entry which is preliminary data.</text>
</comment>
<feature type="repeat" description="ANK" evidence="3">
    <location>
        <begin position="1274"/>
        <end position="1306"/>
    </location>
</feature>
<evidence type="ECO:0000256" key="3">
    <source>
        <dbReference type="PROSITE-ProRule" id="PRU00023"/>
    </source>
</evidence>
<dbReference type="PROSITE" id="PS50297">
    <property type="entry name" value="ANK_REP_REGION"/>
    <property type="match status" value="9"/>
</dbReference>
<dbReference type="InterPro" id="IPR050776">
    <property type="entry name" value="Ank_Repeat/CDKN_Inhibitor"/>
</dbReference>
<dbReference type="SUPFAM" id="SSF53167">
    <property type="entry name" value="Purine and uridine phosphorylases"/>
    <property type="match status" value="1"/>
</dbReference>
<dbReference type="Gene3D" id="3.40.50.300">
    <property type="entry name" value="P-loop containing nucleotide triphosphate hydrolases"/>
    <property type="match status" value="1"/>
</dbReference>
<evidence type="ECO:0000259" key="4">
    <source>
        <dbReference type="Pfam" id="PF01048"/>
    </source>
</evidence>
<evidence type="ECO:0000256" key="1">
    <source>
        <dbReference type="ARBA" id="ARBA00022737"/>
    </source>
</evidence>
<dbReference type="EMBL" id="JAVHJO010000005">
    <property type="protein sequence ID" value="KAK6540060.1"/>
    <property type="molecule type" value="Genomic_DNA"/>
</dbReference>
<feature type="repeat" description="ANK" evidence="3">
    <location>
        <begin position="1074"/>
        <end position="1106"/>
    </location>
</feature>
<dbReference type="SUPFAM" id="SSF48403">
    <property type="entry name" value="Ankyrin repeat"/>
    <property type="match status" value="1"/>
</dbReference>
<dbReference type="InterPro" id="IPR035994">
    <property type="entry name" value="Nucleoside_phosphorylase_sf"/>
</dbReference>
<dbReference type="Pfam" id="PF01048">
    <property type="entry name" value="PNP_UDP_1"/>
    <property type="match status" value="1"/>
</dbReference>
<dbReference type="PROSITE" id="PS50088">
    <property type="entry name" value="ANK_REPEAT"/>
    <property type="match status" value="9"/>
</dbReference>
<dbReference type="SUPFAM" id="SSF52540">
    <property type="entry name" value="P-loop containing nucleoside triphosphate hydrolases"/>
    <property type="match status" value="1"/>
</dbReference>
<feature type="repeat" description="ANK" evidence="3">
    <location>
        <begin position="1241"/>
        <end position="1273"/>
    </location>
</feature>
<dbReference type="Gene3D" id="1.25.40.20">
    <property type="entry name" value="Ankyrin repeat-containing domain"/>
    <property type="match status" value="3"/>
</dbReference>
<dbReference type="PANTHER" id="PTHR24201:SF16">
    <property type="entry name" value="ANKYRIN-1-LIKE-RELATED"/>
    <property type="match status" value="1"/>
</dbReference>
<gene>
    <name evidence="6" type="ORF">TWF694_008890</name>
</gene>
<dbReference type="Proteomes" id="UP001365542">
    <property type="component" value="Unassembled WGS sequence"/>
</dbReference>
<evidence type="ECO:0000256" key="2">
    <source>
        <dbReference type="ARBA" id="ARBA00023043"/>
    </source>
</evidence>
<sequence>MDRSENLSDHEVYALNSSYHQQSTHGDFDDDIAPEFRTITPSPSRDRYVVAWICALAIEMAAARAMLDEVHKGFAVSENDSNTYILGRIGCHNIVIACLPYTLYGTNNAANVLTNLLRTFPSIRLGLMVGIGGGVPSMADIRLGDIVVGTRVMQYDLGKVVQEGKIRRTAIPKTPHQLFGTAVSVLRAEHELKSSRVTSILREKMGEYVGWSRPRGLDRVFAATYEHAHEALDCDQCDKSKLLPRRKRGSNNPVIHYGVIASGNQVMKSGIMRDSIARGLEAICFEMETAGLMDILPCLPIRGICDYSDSHKNKEWQKYAAATAAAYAKELLDIIPALEAPRNSVFTPRPQGLARPAGRAPHRGATMEFSYRNQLLLNSLRYEQINARKVDIRPAHAKTCRWFLNHPDYQVWLDPTGLMQHRGLLWIKGKPGAGKSTVMKFLYTEAKKQPRRGHTVIASFFFNARGKYLEKSISGMYRSLLLQLLEGYPDLQTVFDDTDLVPRNQTECPRLNVLKDLFFNAVSGLGQRLFTCFVDALDECDEQEMRNMIQDVEELADISTEKNIPFRICFSSRHYPYISIRWGIQLTLENQQGHAEDLATYVGNRLEIKDTMVVEELRSRILEKAAGVFLWVVLVVNILNKENRRGRMALKKRLAELPSGLSDLFKDMLKRDQENMEDFLLSILWVLYARRPLTPEEYYHAMWSGLHSQGLADDEIPSVTGSYAGETIRNCVVSSSKGLAEVTKDISPRVQFIHESVRDFLIKDKGLHELWPDLGFDWDSPSNERLKEYCCTYMNHPSIVSYLKTTDSQSRISKQYPFLEYTCENVFHHANTAAIAVPQHDFLFQFPVRRWAKLHDIFDEKGEFTRTIRNNTFDENETFFSSLSEGRWPKMNNGFDGSLEFTRNFDETDEFVQEAIPSLLYILASKNLANLIRIHPQKKSCFHIEERRYGLPIFAALATRSYEAVQAFLEAHEQTQSEELPFSLCKWYTEDNNNRKDWGRNFEFSPIRGPPLHVLEKGDEVIFALLLISNYIEAKWSGEHGQTALSYAAAAGWKKVVQLLLLQEGVDVDHKDINGRTPLLLAAIRGKDEIVQLLIDGGADIESEDSNGRTPLFRAASSGKIEVVRLLLATGRIDANAKDRYAQMSPLHYAAESGDRGVVQLLLDKGVNIESKDKSGQTPLSRAASLKHADAVQLLLEKGADVESKDHNGHTPLSHAAVSGAETVIRLLLAKGVNIESRDNEGRTPLSHAACSWWEATVQVLLEKGANTESRDSDGLTPVSHAARSGRDAAIRLLVGSGADLESRDNNGRTPLAHAAKAGMENTTLALLGKSANIESEDDFGLTPLMHAIRSGAQGVVRMLQTHPVGR</sequence>
<feature type="domain" description="Nephrocystin 3-like N-terminal" evidence="5">
    <location>
        <begin position="399"/>
        <end position="573"/>
    </location>
</feature>
<feature type="repeat" description="ANK" evidence="3">
    <location>
        <begin position="1208"/>
        <end position="1240"/>
    </location>
</feature>
<dbReference type="GO" id="GO:0005634">
    <property type="term" value="C:nucleus"/>
    <property type="evidence" value="ECO:0007669"/>
    <property type="project" value="TreeGrafter"/>
</dbReference>
<dbReference type="Pfam" id="PF13637">
    <property type="entry name" value="Ank_4"/>
    <property type="match status" value="1"/>
</dbReference>
<dbReference type="InterPro" id="IPR000845">
    <property type="entry name" value="Nucleoside_phosphorylase_d"/>
</dbReference>
<protein>
    <recommendedName>
        <fullName evidence="8">Nucleoside phosphorylase domain-containing protein</fullName>
    </recommendedName>
</protein>
<evidence type="ECO:0000259" key="5">
    <source>
        <dbReference type="Pfam" id="PF24883"/>
    </source>
</evidence>
<dbReference type="SMART" id="SM00248">
    <property type="entry name" value="ANK"/>
    <property type="match status" value="10"/>
</dbReference>
<evidence type="ECO:0000313" key="6">
    <source>
        <dbReference type="EMBL" id="KAK6540060.1"/>
    </source>
</evidence>
<reference evidence="6 7" key="1">
    <citation type="submission" date="2019-10" db="EMBL/GenBank/DDBJ databases">
        <authorList>
            <person name="Palmer J.M."/>
        </authorList>
    </citation>
    <scope>NUCLEOTIDE SEQUENCE [LARGE SCALE GENOMIC DNA]</scope>
    <source>
        <strain evidence="6 7">TWF694</strain>
    </source>
</reference>